<keyword evidence="4" id="KW-1185">Reference proteome</keyword>
<evidence type="ECO:0000256" key="1">
    <source>
        <dbReference type="ARBA" id="ARBA00007847"/>
    </source>
</evidence>
<dbReference type="NCBIfam" id="TIGR00035">
    <property type="entry name" value="asp_race"/>
    <property type="match status" value="1"/>
</dbReference>
<evidence type="ECO:0000313" key="4">
    <source>
        <dbReference type="Proteomes" id="UP000590442"/>
    </source>
</evidence>
<accession>A0A846QPD7</accession>
<dbReference type="EMBL" id="JAATJJ010000001">
    <property type="protein sequence ID" value="NJB69968.1"/>
    <property type="molecule type" value="Genomic_DNA"/>
</dbReference>
<dbReference type="Gene3D" id="3.40.50.1860">
    <property type="match status" value="2"/>
</dbReference>
<dbReference type="EC" id="5.1.1.13" evidence="3"/>
<protein>
    <submittedName>
        <fullName evidence="3">Aspartate racemase</fullName>
        <ecNumber evidence="3">5.1.1.13</ecNumber>
    </submittedName>
</protein>
<comment type="caution">
    <text evidence="3">The sequence shown here is derived from an EMBL/GenBank/DDBJ whole genome shotgun (WGS) entry which is preliminary data.</text>
</comment>
<dbReference type="InterPro" id="IPR033134">
    <property type="entry name" value="Asp/Glu_racemase_AS_2"/>
</dbReference>
<dbReference type="Proteomes" id="UP000590442">
    <property type="component" value="Unassembled WGS sequence"/>
</dbReference>
<sequence length="233" mass="25865">MKTIGLIGGMSWESSKLYYESVNTKVKEELGGSHSCKNIMITVDFAEIEKLTFEGDWDGIGEIIKDAAIKLERAGADIVLLCTNTIHLVSNYISDNISIPFLHIAEATGLEIKKKGLRKVGLLGTRFTMEKDFYKGYIKENHGIEVIVPNEADRKIVHDIIYNELVKGQFTEVSKEKCLKIIKTLQKDGAEGIILGCTELPILIPSSEVEIPTLDTGTIHAQMAVEWALNNNN</sequence>
<dbReference type="PANTHER" id="PTHR21198">
    <property type="entry name" value="GLUTAMATE RACEMASE"/>
    <property type="match status" value="1"/>
</dbReference>
<evidence type="ECO:0000256" key="2">
    <source>
        <dbReference type="ARBA" id="ARBA00023235"/>
    </source>
</evidence>
<dbReference type="GO" id="GO:0047689">
    <property type="term" value="F:aspartate racemase activity"/>
    <property type="evidence" value="ECO:0007669"/>
    <property type="project" value="UniProtKB-EC"/>
</dbReference>
<keyword evidence="2 3" id="KW-0413">Isomerase</keyword>
<dbReference type="RefSeq" id="WP_167960376.1">
    <property type="nucleotide sequence ID" value="NZ_JAATJJ010000001.1"/>
</dbReference>
<dbReference type="Pfam" id="PF01177">
    <property type="entry name" value="Asp_Glu_race"/>
    <property type="match status" value="1"/>
</dbReference>
<name>A0A846QPD7_9FLAO</name>
<dbReference type="SUPFAM" id="SSF53681">
    <property type="entry name" value="Aspartate/glutamate racemase"/>
    <property type="match status" value="2"/>
</dbReference>
<dbReference type="AlphaFoldDB" id="A0A846QPD7"/>
<dbReference type="PANTHER" id="PTHR21198:SF7">
    <property type="entry name" value="ASPARTATE-GLUTAMATE RACEMASE FAMILY"/>
    <property type="match status" value="1"/>
</dbReference>
<organism evidence="3 4">
    <name type="scientific">Saonia flava</name>
    <dbReference type="NCBI Taxonomy" id="523696"/>
    <lineage>
        <taxon>Bacteria</taxon>
        <taxon>Pseudomonadati</taxon>
        <taxon>Bacteroidota</taxon>
        <taxon>Flavobacteriia</taxon>
        <taxon>Flavobacteriales</taxon>
        <taxon>Flavobacteriaceae</taxon>
        <taxon>Saonia</taxon>
    </lineage>
</organism>
<gene>
    <name evidence="3" type="ORF">GGR42_000430</name>
</gene>
<dbReference type="InterPro" id="IPR004380">
    <property type="entry name" value="Asp_race"/>
</dbReference>
<evidence type="ECO:0000313" key="3">
    <source>
        <dbReference type="EMBL" id="NJB69968.1"/>
    </source>
</evidence>
<proteinExistence type="inferred from homology"/>
<dbReference type="InterPro" id="IPR015942">
    <property type="entry name" value="Asp/Glu/hydantoin_racemase"/>
</dbReference>
<comment type="similarity">
    <text evidence="1">Belongs to the aspartate/glutamate racemases family.</text>
</comment>
<reference evidence="3 4" key="1">
    <citation type="submission" date="2020-03" db="EMBL/GenBank/DDBJ databases">
        <title>Genomic Encyclopedia of Type Strains, Phase IV (KMG-IV): sequencing the most valuable type-strain genomes for metagenomic binning, comparative biology and taxonomic classification.</title>
        <authorList>
            <person name="Goeker M."/>
        </authorList>
    </citation>
    <scope>NUCLEOTIDE SEQUENCE [LARGE SCALE GENOMIC DNA]</scope>
    <source>
        <strain evidence="3 4">DSM 29762</strain>
    </source>
</reference>
<dbReference type="PROSITE" id="PS00924">
    <property type="entry name" value="ASP_GLU_RACEMASE_2"/>
    <property type="match status" value="1"/>
</dbReference>
<dbReference type="InterPro" id="IPR001920">
    <property type="entry name" value="Asp/Glu_race"/>
</dbReference>